<protein>
    <submittedName>
        <fullName evidence="3">Outer membrane receptor protein</fullName>
    </submittedName>
</protein>
<dbReference type="Gene3D" id="2.60.120.730">
    <property type="match status" value="2"/>
</dbReference>
<dbReference type="InterPro" id="IPR041377">
    <property type="entry name" value="P2_N"/>
</dbReference>
<dbReference type="EMBL" id="BBMS01000007">
    <property type="protein sequence ID" value="GAL24985.1"/>
    <property type="molecule type" value="Genomic_DNA"/>
</dbReference>
<dbReference type="Pfam" id="PF18628">
    <property type="entry name" value="P2_N"/>
    <property type="match status" value="1"/>
</dbReference>
<feature type="domain" description="Viral coat protein P2 N-terminal" evidence="1">
    <location>
        <begin position="21"/>
        <end position="144"/>
    </location>
</feature>
<dbReference type="InterPro" id="IPR057915">
    <property type="entry name" value="P2_C"/>
</dbReference>
<sequence length="282" mass="32173">MSQALKQAMNMLRANVMPRRQEIDRWENIRAGGEAILTIPVGPTYWAIEFILKRLALTDIEYFQFKLNGRPHIHVTPQEMKKLALEAGIHWDDARPTLYFGDPSMLTWEGQFLKTMVTKVTDTWKCYVRIKSGVSNPEITSNALTTPSEPERYFLPEIISTSFRAGRAGYNDINIDNEPDFYVSRLFMEGSDLNHIEIKRDGSTFLKGTRDDLDEDLKRFKRTPQTNNLTLDFVQQGFGALGVFHKMAPQGDLVFRVHKGAAGDFPVLIEGVRQVSAFPTQK</sequence>
<evidence type="ECO:0000313" key="4">
    <source>
        <dbReference type="Proteomes" id="UP000029223"/>
    </source>
</evidence>
<dbReference type="Proteomes" id="UP000029223">
    <property type="component" value="Unassembled WGS sequence"/>
</dbReference>
<evidence type="ECO:0000313" key="3">
    <source>
        <dbReference type="EMBL" id="GAL24985.1"/>
    </source>
</evidence>
<comment type="caution">
    <text evidence="3">The sequence shown here is derived from an EMBL/GenBank/DDBJ whole genome shotgun (WGS) entry which is preliminary data.</text>
</comment>
<reference evidence="4" key="1">
    <citation type="submission" date="2014-09" db="EMBL/GenBank/DDBJ databases">
        <title>Vibrio variabilis JCM 19239. (C206) whole genome shotgun sequence.</title>
        <authorList>
            <person name="Sawabe T."/>
            <person name="Meirelles P."/>
            <person name="Nakanishi M."/>
            <person name="Sayaka M."/>
            <person name="Hattori M."/>
            <person name="Ohkuma M."/>
        </authorList>
    </citation>
    <scope>NUCLEOTIDE SEQUENCE [LARGE SCALE GENOMIC DNA]</scope>
    <source>
        <strain evidence="4">JCM 19239</strain>
    </source>
</reference>
<keyword evidence="4" id="KW-1185">Reference proteome</keyword>
<accession>A0ABQ0J873</accession>
<evidence type="ECO:0000259" key="1">
    <source>
        <dbReference type="Pfam" id="PF18628"/>
    </source>
</evidence>
<feature type="domain" description="Viral coat protein P2 C-terminal" evidence="2">
    <location>
        <begin position="156"/>
        <end position="275"/>
    </location>
</feature>
<gene>
    <name evidence="3" type="ORF">JCM19239_5812</name>
</gene>
<dbReference type="InterPro" id="IPR053751">
    <property type="entry name" value="Viral_Major_Capsid_sf"/>
</dbReference>
<dbReference type="Pfam" id="PF25513">
    <property type="entry name" value="P2_C"/>
    <property type="match status" value="1"/>
</dbReference>
<evidence type="ECO:0000259" key="2">
    <source>
        <dbReference type="Pfam" id="PF25513"/>
    </source>
</evidence>
<name>A0ABQ0J873_9VIBR</name>
<keyword evidence="3" id="KW-0675">Receptor</keyword>
<organism evidence="3 4">
    <name type="scientific">Vibrio variabilis</name>
    <dbReference type="NCBI Taxonomy" id="990271"/>
    <lineage>
        <taxon>Bacteria</taxon>
        <taxon>Pseudomonadati</taxon>
        <taxon>Pseudomonadota</taxon>
        <taxon>Gammaproteobacteria</taxon>
        <taxon>Vibrionales</taxon>
        <taxon>Vibrionaceae</taxon>
        <taxon>Vibrio</taxon>
    </lineage>
</organism>
<proteinExistence type="predicted"/>